<dbReference type="Proteomes" id="UP000247810">
    <property type="component" value="Unassembled WGS sequence"/>
</dbReference>
<evidence type="ECO:0000313" key="7">
    <source>
        <dbReference type="EMBL" id="PYH87397.1"/>
    </source>
</evidence>
<evidence type="ECO:0000256" key="2">
    <source>
        <dbReference type="ARBA" id="ARBA00023125"/>
    </source>
</evidence>
<organism evidence="7 8">
    <name type="scientific">Aspergillus ellipticus CBS 707.79</name>
    <dbReference type="NCBI Taxonomy" id="1448320"/>
    <lineage>
        <taxon>Eukaryota</taxon>
        <taxon>Fungi</taxon>
        <taxon>Dikarya</taxon>
        <taxon>Ascomycota</taxon>
        <taxon>Pezizomycotina</taxon>
        <taxon>Eurotiomycetes</taxon>
        <taxon>Eurotiomycetidae</taxon>
        <taxon>Eurotiales</taxon>
        <taxon>Aspergillaceae</taxon>
        <taxon>Aspergillus</taxon>
        <taxon>Aspergillus subgen. Circumdati</taxon>
    </lineage>
</organism>
<evidence type="ECO:0000313" key="8">
    <source>
        <dbReference type="Proteomes" id="UP000247810"/>
    </source>
</evidence>
<dbReference type="Gene3D" id="4.10.240.10">
    <property type="entry name" value="Zn(2)-C6 fungal-type DNA-binding domain"/>
    <property type="match status" value="1"/>
</dbReference>
<dbReference type="OrthoDB" id="3546279at2759"/>
<reference evidence="7 8" key="1">
    <citation type="submission" date="2018-02" db="EMBL/GenBank/DDBJ databases">
        <title>The genomes of Aspergillus section Nigri reveals drivers in fungal speciation.</title>
        <authorList>
            <consortium name="DOE Joint Genome Institute"/>
            <person name="Vesth T.C."/>
            <person name="Nybo J."/>
            <person name="Theobald S."/>
            <person name="Brandl J."/>
            <person name="Frisvad J.C."/>
            <person name="Nielsen K.F."/>
            <person name="Lyhne E.K."/>
            <person name="Kogle M.E."/>
            <person name="Kuo A."/>
            <person name="Riley R."/>
            <person name="Clum A."/>
            <person name="Nolan M."/>
            <person name="Lipzen A."/>
            <person name="Salamov A."/>
            <person name="Henrissat B."/>
            <person name="Wiebenga A."/>
            <person name="De vries R.P."/>
            <person name="Grigoriev I.V."/>
            <person name="Mortensen U.H."/>
            <person name="Andersen M.R."/>
            <person name="Baker S.E."/>
        </authorList>
    </citation>
    <scope>NUCLEOTIDE SEQUENCE [LARGE SCALE GENOMIC DNA]</scope>
    <source>
        <strain evidence="7 8">CBS 707.79</strain>
    </source>
</reference>
<dbReference type="InterPro" id="IPR036864">
    <property type="entry name" value="Zn2-C6_fun-type_DNA-bd_sf"/>
</dbReference>
<dbReference type="Pfam" id="PF00172">
    <property type="entry name" value="Zn_clus"/>
    <property type="match status" value="1"/>
</dbReference>
<dbReference type="GO" id="GO:0003677">
    <property type="term" value="F:DNA binding"/>
    <property type="evidence" value="ECO:0007669"/>
    <property type="project" value="UniProtKB-KW"/>
</dbReference>
<evidence type="ECO:0000256" key="5">
    <source>
        <dbReference type="SAM" id="MobiDB-lite"/>
    </source>
</evidence>
<feature type="domain" description="Zn(2)-C6 fungal-type" evidence="6">
    <location>
        <begin position="13"/>
        <end position="43"/>
    </location>
</feature>
<keyword evidence="1" id="KW-0805">Transcription regulation</keyword>
<dbReference type="SUPFAM" id="SSF57701">
    <property type="entry name" value="Zn2/Cys6 DNA-binding domain"/>
    <property type="match status" value="1"/>
</dbReference>
<keyword evidence="8" id="KW-1185">Reference proteome</keyword>
<dbReference type="GO" id="GO:0008270">
    <property type="term" value="F:zinc ion binding"/>
    <property type="evidence" value="ECO:0007669"/>
    <property type="project" value="InterPro"/>
</dbReference>
<dbReference type="VEuPathDB" id="FungiDB:BO71DRAFT_489607"/>
<dbReference type="CDD" id="cd00067">
    <property type="entry name" value="GAL4"/>
    <property type="match status" value="1"/>
</dbReference>
<dbReference type="PROSITE" id="PS00463">
    <property type="entry name" value="ZN2_CY6_FUNGAL_1"/>
    <property type="match status" value="1"/>
</dbReference>
<dbReference type="GO" id="GO:0001228">
    <property type="term" value="F:DNA-binding transcription activator activity, RNA polymerase II-specific"/>
    <property type="evidence" value="ECO:0007669"/>
    <property type="project" value="TreeGrafter"/>
</dbReference>
<dbReference type="SMART" id="SM00066">
    <property type="entry name" value="GAL4"/>
    <property type="match status" value="1"/>
</dbReference>
<keyword evidence="4" id="KW-0539">Nucleus</keyword>
<dbReference type="AlphaFoldDB" id="A0A319CYC0"/>
<evidence type="ECO:0000256" key="4">
    <source>
        <dbReference type="ARBA" id="ARBA00023242"/>
    </source>
</evidence>
<keyword evidence="2" id="KW-0238">DNA-binding</keyword>
<evidence type="ECO:0000259" key="6">
    <source>
        <dbReference type="PROSITE" id="PS50048"/>
    </source>
</evidence>
<feature type="compositionally biased region" description="Pro residues" evidence="5">
    <location>
        <begin position="59"/>
        <end position="68"/>
    </location>
</feature>
<proteinExistence type="predicted"/>
<name>A0A319CYC0_9EURO</name>
<dbReference type="Pfam" id="PF11951">
    <property type="entry name" value="Fungal_trans_2"/>
    <property type="match status" value="1"/>
</dbReference>
<dbReference type="InterPro" id="IPR001138">
    <property type="entry name" value="Zn2Cys6_DnaBD"/>
</dbReference>
<dbReference type="EMBL" id="KZ826261">
    <property type="protein sequence ID" value="PYH87397.1"/>
    <property type="molecule type" value="Genomic_DNA"/>
</dbReference>
<evidence type="ECO:0000256" key="1">
    <source>
        <dbReference type="ARBA" id="ARBA00023015"/>
    </source>
</evidence>
<feature type="region of interest" description="Disordered" evidence="5">
    <location>
        <begin position="50"/>
        <end position="75"/>
    </location>
</feature>
<evidence type="ECO:0000256" key="3">
    <source>
        <dbReference type="ARBA" id="ARBA00023163"/>
    </source>
</evidence>
<dbReference type="PANTHER" id="PTHR47784">
    <property type="entry name" value="STEROL UPTAKE CONTROL PROTEIN 2"/>
    <property type="match status" value="1"/>
</dbReference>
<protein>
    <recommendedName>
        <fullName evidence="6">Zn(2)-C6 fungal-type domain-containing protein</fullName>
    </recommendedName>
</protein>
<dbReference type="PANTHER" id="PTHR47784:SF5">
    <property type="entry name" value="STEROL UPTAKE CONTROL PROTEIN 2"/>
    <property type="match status" value="1"/>
</dbReference>
<sequence length="355" mass="39993">MPPRLEHRKSIRGCLRCKARKVKCNEQHPQCTNCQRHGVPCEYPPLETRAYTQPRPLQRRPPPVPRSLPSPELASLPSKTDLRLMHHYVTATARTMGTAHIPNVGSMWHNAVPEMAFEYQPLLHTLLAVAAAHRAALVPAEADHLRLVHRAHIDRALHQHRSDLANNNVTESLCMNTILLSMYALMLRSEPSPLSASASGTPVYKPPLLWLNMARGIRAVISQVYHRLVASRARISPLLVARPIVHDSGGNASVYRTPGRPFEFLLRCNPDPRDTPELLGDYDLCIRYLENMYKAVRAGESAYDIRKRFSSFAPMAPQSFMVELAAKRPRALVILAYLFALVKGAEDIWWLRGVP</sequence>
<dbReference type="STRING" id="1448320.A0A319CYC0"/>
<dbReference type="InterPro" id="IPR053157">
    <property type="entry name" value="Sterol_Uptake_Regulator"/>
</dbReference>
<dbReference type="PROSITE" id="PS50048">
    <property type="entry name" value="ZN2_CY6_FUNGAL_2"/>
    <property type="match status" value="1"/>
</dbReference>
<gene>
    <name evidence="7" type="ORF">BO71DRAFT_489607</name>
</gene>
<feature type="non-terminal residue" evidence="7">
    <location>
        <position position="355"/>
    </location>
</feature>
<accession>A0A319CYC0</accession>
<dbReference type="InterPro" id="IPR021858">
    <property type="entry name" value="Fun_TF"/>
</dbReference>
<keyword evidence="3" id="KW-0804">Transcription</keyword>